<reference evidence="2 3" key="1">
    <citation type="submission" date="2017-09" db="EMBL/GenBank/DDBJ databases">
        <title>Depth-based differentiation of microbial function through sediment-hosted aquifers and enrichment of novel symbionts in the deep terrestrial subsurface.</title>
        <authorList>
            <person name="Probst A.J."/>
            <person name="Ladd B."/>
            <person name="Jarett J.K."/>
            <person name="Geller-Mcgrath D.E."/>
            <person name="Sieber C.M."/>
            <person name="Emerson J.B."/>
            <person name="Anantharaman K."/>
            <person name="Thomas B.C."/>
            <person name="Malmstrom R."/>
            <person name="Stieglmeier M."/>
            <person name="Klingl A."/>
            <person name="Woyke T."/>
            <person name="Ryan C.M."/>
            <person name="Banfield J.F."/>
        </authorList>
    </citation>
    <scope>NUCLEOTIDE SEQUENCE [LARGE SCALE GENOMIC DNA]</scope>
    <source>
        <strain evidence="2">CG10_big_fil_rev_8_21_14_0_10_32_10</strain>
    </source>
</reference>
<dbReference type="InterPro" id="IPR018391">
    <property type="entry name" value="PQQ_b-propeller_rpt"/>
</dbReference>
<dbReference type="SUPFAM" id="SSF50998">
    <property type="entry name" value="Quinoprotein alcohol dehydrogenase-like"/>
    <property type="match status" value="1"/>
</dbReference>
<sequence length="497" mass="54957">MFEKAKLYIKISSLLFLFTLVVLAIQIRLTRDNNSTIQKSIEVNQVQAQNTTYDWPQYRHDENRTGYNPTGPVANAQGEYYFSEQWSKQFTGEGLSFTAEPIIVGNVVYMGTKTGKVYAFTLANGNELWNKQIEGGITHSLAATPSTVFAATLAGNVYALDSSNGTIQWTFTTEGSFGSAPLLVTNKNRLYVVNETGKIHAIDITDGNEIWNTPLDTFILQSPTYGNNQIFVGVEDMKLYALNADTGAINWNSSLLYGMTFHNYAPLYMNGKIWVNTTEDTYTVSQGSGGNDTLMKQANYDTWKYTQDPSYTLSQAQDATVQWLQTYPKAQTTYAFHEDGSTSYIPGLFEVVTNGGAQPPGVFDGTNLYTAYHVTSPKWLRLVWGSELQAAGYPHNADIGVFGTFDIATGRAISFSYYTPGEFTVDETNNYSGTGNVFFGARCGSQASCSTLQGNRCQINKQTQFIFTGDTCKPGSAPVYANGYIAHQTWNLLTVYK</sequence>
<dbReference type="SMART" id="SM00564">
    <property type="entry name" value="PQQ"/>
    <property type="match status" value="4"/>
</dbReference>
<dbReference type="InterPro" id="IPR015943">
    <property type="entry name" value="WD40/YVTN_repeat-like_dom_sf"/>
</dbReference>
<evidence type="ECO:0000259" key="1">
    <source>
        <dbReference type="Pfam" id="PF13360"/>
    </source>
</evidence>
<comment type="caution">
    <text evidence="2">The sequence shown here is derived from an EMBL/GenBank/DDBJ whole genome shotgun (WGS) entry which is preliminary data.</text>
</comment>
<dbReference type="PANTHER" id="PTHR34512">
    <property type="entry name" value="CELL SURFACE PROTEIN"/>
    <property type="match status" value="1"/>
</dbReference>
<feature type="domain" description="Pyrrolo-quinoline quinone repeat" evidence="1">
    <location>
        <begin position="155"/>
        <end position="252"/>
    </location>
</feature>
<feature type="domain" description="Pyrrolo-quinoline quinone repeat" evidence="1">
    <location>
        <begin position="85"/>
        <end position="135"/>
    </location>
</feature>
<dbReference type="Gene3D" id="2.130.10.10">
    <property type="entry name" value="YVTN repeat-like/Quinoprotein amine dehydrogenase"/>
    <property type="match status" value="1"/>
</dbReference>
<dbReference type="Proteomes" id="UP000230214">
    <property type="component" value="Unassembled WGS sequence"/>
</dbReference>
<dbReference type="AlphaFoldDB" id="A0A2H0RBF9"/>
<dbReference type="EMBL" id="PCXU01000011">
    <property type="protein sequence ID" value="PIR43800.1"/>
    <property type="molecule type" value="Genomic_DNA"/>
</dbReference>
<dbReference type="PANTHER" id="PTHR34512:SF30">
    <property type="entry name" value="OUTER MEMBRANE PROTEIN ASSEMBLY FACTOR BAMB"/>
    <property type="match status" value="1"/>
</dbReference>
<dbReference type="Pfam" id="PF13360">
    <property type="entry name" value="PQQ_2"/>
    <property type="match status" value="2"/>
</dbReference>
<gene>
    <name evidence="2" type="ORF">COV24_00990</name>
</gene>
<dbReference type="InterPro" id="IPR011047">
    <property type="entry name" value="Quinoprotein_ADH-like_sf"/>
</dbReference>
<evidence type="ECO:0000313" key="3">
    <source>
        <dbReference type="Proteomes" id="UP000230214"/>
    </source>
</evidence>
<organism evidence="2 3">
    <name type="scientific">candidate division WWE3 bacterium CG10_big_fil_rev_8_21_14_0_10_32_10</name>
    <dbReference type="NCBI Taxonomy" id="1975090"/>
    <lineage>
        <taxon>Bacteria</taxon>
        <taxon>Katanobacteria</taxon>
    </lineage>
</organism>
<dbReference type="InterPro" id="IPR002372">
    <property type="entry name" value="PQQ_rpt_dom"/>
</dbReference>
<proteinExistence type="predicted"/>
<accession>A0A2H0RBF9</accession>
<name>A0A2H0RBF9_UNCKA</name>
<evidence type="ECO:0000313" key="2">
    <source>
        <dbReference type="EMBL" id="PIR43800.1"/>
    </source>
</evidence>
<protein>
    <recommendedName>
        <fullName evidence="1">Pyrrolo-quinoline quinone repeat domain-containing protein</fullName>
    </recommendedName>
</protein>